<accession>A0A2P6TWE3</accession>
<proteinExistence type="predicted"/>
<dbReference type="OrthoDB" id="515764at2759"/>
<feature type="region of interest" description="Disordered" evidence="1">
    <location>
        <begin position="113"/>
        <end position="198"/>
    </location>
</feature>
<reference evidence="2 3" key="1">
    <citation type="journal article" date="2018" name="Plant J.">
        <title>Genome sequences of Chlorella sorokiniana UTEX 1602 and Micractinium conductrix SAG 241.80: implications to maltose excretion by a green alga.</title>
        <authorList>
            <person name="Arriola M.B."/>
            <person name="Velmurugan N."/>
            <person name="Zhang Y."/>
            <person name="Plunkett M.H."/>
            <person name="Hondzo H."/>
            <person name="Barney B.M."/>
        </authorList>
    </citation>
    <scope>NUCLEOTIDE SEQUENCE [LARGE SCALE GENOMIC DNA]</scope>
    <source>
        <strain evidence="3">UTEX 1602</strain>
    </source>
</reference>
<gene>
    <name evidence="2" type="ORF">C2E21_3045</name>
</gene>
<evidence type="ECO:0000313" key="2">
    <source>
        <dbReference type="EMBL" id="PRW58387.1"/>
    </source>
</evidence>
<name>A0A2P6TWE3_CHLSO</name>
<protein>
    <submittedName>
        <fullName evidence="2">Uncharacterized protein</fullName>
    </submittedName>
</protein>
<sequence length="377" mass="38519">MERGRKHHNLRHVLPPAEQAAALAKVGGGPAAKLAVAGERILAAKQKELQHLFELVYGCPTSSFNNEWLRRKLLTAVGLPPNWRPPPELAPDLPPCRPEECSRYGRRRRRVASYALPESSSEDEEGSEREESPAPRAIRRRTSSASLASARREGSADSAGAGKRPTPTSAPAADSAGWRSDGPACSGAGTASTGSPASAGTTAAAIFAMQARAAAAFASHPAVPAAPSVMVPVHTVPQQPLSTVALPPTQPTRASLPAALPPLSLAPVPAAAGPAAQLASLGWNTERSLAVAPAKPAQVPTLPSLAALLSNPGQAAAAAAASAPAPAPVPAQAPAPAPLAEQLLPPASALDSLSHQLHTLFEDWEAGHISLLSFGGL</sequence>
<comment type="caution">
    <text evidence="2">The sequence shown here is derived from an EMBL/GenBank/DDBJ whole genome shotgun (WGS) entry which is preliminary data.</text>
</comment>
<dbReference type="Proteomes" id="UP000239899">
    <property type="component" value="Unassembled WGS sequence"/>
</dbReference>
<feature type="compositionally biased region" description="Low complexity" evidence="1">
    <location>
        <begin position="165"/>
        <end position="198"/>
    </location>
</feature>
<evidence type="ECO:0000313" key="3">
    <source>
        <dbReference type="Proteomes" id="UP000239899"/>
    </source>
</evidence>
<dbReference type="EMBL" id="LHPG02000005">
    <property type="protein sequence ID" value="PRW58387.1"/>
    <property type="molecule type" value="Genomic_DNA"/>
</dbReference>
<evidence type="ECO:0000256" key="1">
    <source>
        <dbReference type="SAM" id="MobiDB-lite"/>
    </source>
</evidence>
<organism evidence="2 3">
    <name type="scientific">Chlorella sorokiniana</name>
    <name type="common">Freshwater green alga</name>
    <dbReference type="NCBI Taxonomy" id="3076"/>
    <lineage>
        <taxon>Eukaryota</taxon>
        <taxon>Viridiplantae</taxon>
        <taxon>Chlorophyta</taxon>
        <taxon>core chlorophytes</taxon>
        <taxon>Trebouxiophyceae</taxon>
        <taxon>Chlorellales</taxon>
        <taxon>Chlorellaceae</taxon>
        <taxon>Chlorella clade</taxon>
        <taxon>Chlorella</taxon>
    </lineage>
</organism>
<dbReference type="AlphaFoldDB" id="A0A2P6TWE3"/>
<keyword evidence="3" id="KW-1185">Reference proteome</keyword>